<dbReference type="PANTHER" id="PTHR38780:SF1">
    <property type="entry name" value="PROTEIN TUSC"/>
    <property type="match status" value="1"/>
</dbReference>
<reference evidence="2 3" key="1">
    <citation type="submission" date="2007-08" db="EMBL/GenBank/DDBJ databases">
        <title>Complete sequence of Shewanella sediminis HAW-EB3.</title>
        <authorList>
            <consortium name="US DOE Joint Genome Institute"/>
            <person name="Copeland A."/>
            <person name="Lucas S."/>
            <person name="Lapidus A."/>
            <person name="Barry K."/>
            <person name="Glavina del Rio T."/>
            <person name="Dalin E."/>
            <person name="Tice H."/>
            <person name="Pitluck S."/>
            <person name="Chertkov O."/>
            <person name="Brettin T."/>
            <person name="Bruce D."/>
            <person name="Detter J.C."/>
            <person name="Han C."/>
            <person name="Schmutz J."/>
            <person name="Larimer F."/>
            <person name="Land M."/>
            <person name="Hauser L."/>
            <person name="Kyrpides N."/>
            <person name="Kim E."/>
            <person name="Zhao J.-S."/>
            <person name="Richardson P."/>
        </authorList>
    </citation>
    <scope>NUCLEOTIDE SEQUENCE [LARGE SCALE GENOMIC DNA]</scope>
    <source>
        <strain evidence="2 3">HAW-EB3</strain>
    </source>
</reference>
<keyword evidence="3" id="KW-1185">Reference proteome</keyword>
<dbReference type="STRING" id="425104.Ssed_2134"/>
<dbReference type="KEGG" id="sse:Ssed_2134"/>
<proteinExistence type="inferred from homology"/>
<dbReference type="Proteomes" id="UP000002015">
    <property type="component" value="Chromosome"/>
</dbReference>
<dbReference type="InterPro" id="IPR003787">
    <property type="entry name" value="Sulphur_relay_DsrE/F-like"/>
</dbReference>
<organism evidence="2 3">
    <name type="scientific">Shewanella sediminis (strain HAW-EB3)</name>
    <dbReference type="NCBI Taxonomy" id="425104"/>
    <lineage>
        <taxon>Bacteria</taxon>
        <taxon>Pseudomonadati</taxon>
        <taxon>Pseudomonadota</taxon>
        <taxon>Gammaproteobacteria</taxon>
        <taxon>Alteromonadales</taxon>
        <taxon>Shewanellaceae</taxon>
        <taxon>Shewanella</taxon>
    </lineage>
</organism>
<dbReference type="NCBIfam" id="TIGR03010">
    <property type="entry name" value="sulf_tusC_dsrF"/>
    <property type="match status" value="1"/>
</dbReference>
<dbReference type="Pfam" id="PF02635">
    <property type="entry name" value="DsrE"/>
    <property type="match status" value="1"/>
</dbReference>
<dbReference type="Gene3D" id="3.40.1260.10">
    <property type="entry name" value="DsrEFH-like"/>
    <property type="match status" value="1"/>
</dbReference>
<dbReference type="EMBL" id="CP000821">
    <property type="protein sequence ID" value="ABV36743.1"/>
    <property type="molecule type" value="Genomic_DNA"/>
</dbReference>
<accession>A8FV70</accession>
<dbReference type="PANTHER" id="PTHR38780">
    <property type="entry name" value="PROTEIN TUSC"/>
    <property type="match status" value="1"/>
</dbReference>
<sequence length="126" mass="13961">MIVDEQIKMKKVAILFRRAPHGSPHGREALDLALLSASFEQEVSLIFVDDGVLNLVKDQQPERVGAKDYIATFGALPLYDVETVLACEESLVEYGLDLTDLTIEVDKVSPSLITEQLSKVDEVLVF</sequence>
<evidence type="ECO:0000313" key="3">
    <source>
        <dbReference type="Proteomes" id="UP000002015"/>
    </source>
</evidence>
<dbReference type="NCBIfam" id="NF001238">
    <property type="entry name" value="PRK00211.1"/>
    <property type="match status" value="1"/>
</dbReference>
<dbReference type="InterPro" id="IPR017462">
    <property type="entry name" value="Sulphur_relay_TusC/DsrF"/>
</dbReference>
<comment type="similarity">
    <text evidence="1">Belongs to the DsrF/TusC family.</text>
</comment>
<dbReference type="SUPFAM" id="SSF75169">
    <property type="entry name" value="DsrEFH-like"/>
    <property type="match status" value="1"/>
</dbReference>
<dbReference type="InterPro" id="IPR027396">
    <property type="entry name" value="DsrEFH-like"/>
</dbReference>
<dbReference type="eggNOG" id="COG2923">
    <property type="taxonomic scope" value="Bacteria"/>
</dbReference>
<protein>
    <submittedName>
        <fullName evidence="2">DsrE family protein</fullName>
    </submittedName>
</protein>
<name>A8FV70_SHESH</name>
<evidence type="ECO:0000256" key="1">
    <source>
        <dbReference type="ARBA" id="ARBA00005996"/>
    </source>
</evidence>
<dbReference type="HOGENOM" id="CLU_155943_1_0_6"/>
<gene>
    <name evidence="2" type="ordered locus">Ssed_2134</name>
</gene>
<dbReference type="AlphaFoldDB" id="A8FV70"/>
<evidence type="ECO:0000313" key="2">
    <source>
        <dbReference type="EMBL" id="ABV36743.1"/>
    </source>
</evidence>